<dbReference type="InterPro" id="IPR003661">
    <property type="entry name" value="HisK_dim/P_dom"/>
</dbReference>
<protein>
    <recommendedName>
        <fullName evidence="8">Sensor-like histidine kinase SenX3</fullName>
        <ecNumber evidence="3">2.7.13.3</ecNumber>
    </recommendedName>
</protein>
<dbReference type="SUPFAM" id="SSF55874">
    <property type="entry name" value="ATPase domain of HSP90 chaperone/DNA topoisomerase II/histidine kinase"/>
    <property type="match status" value="1"/>
</dbReference>
<dbReference type="GO" id="GO:0004721">
    <property type="term" value="F:phosphoprotein phosphatase activity"/>
    <property type="evidence" value="ECO:0007669"/>
    <property type="project" value="TreeGrafter"/>
</dbReference>
<organism evidence="11 12">
    <name type="scientific">Candidatus Coprovicinus avistercoris</name>
    <dbReference type="NCBI Taxonomy" id="2840754"/>
    <lineage>
        <taxon>Bacteria</taxon>
        <taxon>Bacillati</taxon>
        <taxon>Actinomycetota</taxon>
        <taxon>Coriobacteriia</taxon>
        <taxon>Coriobacteriales</taxon>
        <taxon>Coriobacteriaceae</taxon>
        <taxon>Coriobacteriaceae incertae sedis</taxon>
        <taxon>Candidatus Coprovicinus</taxon>
    </lineage>
</organism>
<dbReference type="SUPFAM" id="SSF47384">
    <property type="entry name" value="Homodimeric domain of signal transducing histidine kinase"/>
    <property type="match status" value="1"/>
</dbReference>
<feature type="domain" description="Histidine kinase" evidence="10">
    <location>
        <begin position="179"/>
        <end position="393"/>
    </location>
</feature>
<dbReference type="InterPro" id="IPR036097">
    <property type="entry name" value="HisK_dim/P_sf"/>
</dbReference>
<comment type="catalytic activity">
    <reaction evidence="1">
        <text>ATP + protein L-histidine = ADP + protein N-phospho-L-histidine.</text>
        <dbReference type="EC" id="2.7.13.3"/>
    </reaction>
</comment>
<evidence type="ECO:0000313" key="11">
    <source>
        <dbReference type="EMBL" id="HIU23572.1"/>
    </source>
</evidence>
<reference evidence="11" key="1">
    <citation type="submission" date="2020-10" db="EMBL/GenBank/DDBJ databases">
        <authorList>
            <person name="Gilroy R."/>
        </authorList>
    </citation>
    <scope>NUCLEOTIDE SEQUENCE</scope>
    <source>
        <strain evidence="11">ChiHjej12B11-29160</strain>
    </source>
</reference>
<evidence type="ECO:0000313" key="12">
    <source>
        <dbReference type="Proteomes" id="UP000824078"/>
    </source>
</evidence>
<evidence type="ECO:0000256" key="9">
    <source>
        <dbReference type="SAM" id="Phobius"/>
    </source>
</evidence>
<dbReference type="PANTHER" id="PTHR45453">
    <property type="entry name" value="PHOSPHATE REGULON SENSOR PROTEIN PHOR"/>
    <property type="match status" value="1"/>
</dbReference>
<dbReference type="GO" id="GO:0000155">
    <property type="term" value="F:phosphorelay sensor kinase activity"/>
    <property type="evidence" value="ECO:0007669"/>
    <property type="project" value="InterPro"/>
</dbReference>
<dbReference type="EMBL" id="DVMQ01000005">
    <property type="protein sequence ID" value="HIU23572.1"/>
    <property type="molecule type" value="Genomic_DNA"/>
</dbReference>
<reference evidence="11" key="2">
    <citation type="journal article" date="2021" name="PeerJ">
        <title>Extensive microbial diversity within the chicken gut microbiome revealed by metagenomics and culture.</title>
        <authorList>
            <person name="Gilroy R."/>
            <person name="Ravi A."/>
            <person name="Getino M."/>
            <person name="Pursley I."/>
            <person name="Horton D.L."/>
            <person name="Alikhan N.F."/>
            <person name="Baker D."/>
            <person name="Gharbi K."/>
            <person name="Hall N."/>
            <person name="Watson M."/>
            <person name="Adriaenssens E.M."/>
            <person name="Foster-Nyarko E."/>
            <person name="Jarju S."/>
            <person name="Secka A."/>
            <person name="Antonio M."/>
            <person name="Oren A."/>
            <person name="Chaudhuri R.R."/>
            <person name="La Ragione R."/>
            <person name="Hildebrand F."/>
            <person name="Pallen M.J."/>
        </authorList>
    </citation>
    <scope>NUCLEOTIDE SEQUENCE</scope>
    <source>
        <strain evidence="11">ChiHjej12B11-29160</strain>
    </source>
</reference>
<evidence type="ECO:0000256" key="8">
    <source>
        <dbReference type="ARBA" id="ARBA00039401"/>
    </source>
</evidence>
<keyword evidence="9" id="KW-1133">Transmembrane helix</keyword>
<dbReference type="InterPro" id="IPR050351">
    <property type="entry name" value="BphY/WalK/GraS-like"/>
</dbReference>
<dbReference type="Proteomes" id="UP000824078">
    <property type="component" value="Unassembled WGS sequence"/>
</dbReference>
<dbReference type="InterPro" id="IPR005467">
    <property type="entry name" value="His_kinase_dom"/>
</dbReference>
<evidence type="ECO:0000256" key="4">
    <source>
        <dbReference type="ARBA" id="ARBA00022553"/>
    </source>
</evidence>
<dbReference type="InterPro" id="IPR036890">
    <property type="entry name" value="HATPase_C_sf"/>
</dbReference>
<comment type="caution">
    <text evidence="11">The sequence shown here is derived from an EMBL/GenBank/DDBJ whole genome shotgun (WGS) entry which is preliminary data.</text>
</comment>
<dbReference type="GO" id="GO:0005886">
    <property type="term" value="C:plasma membrane"/>
    <property type="evidence" value="ECO:0007669"/>
    <property type="project" value="UniProtKB-SubCell"/>
</dbReference>
<evidence type="ECO:0000256" key="7">
    <source>
        <dbReference type="ARBA" id="ARBA00023012"/>
    </source>
</evidence>
<dbReference type="EC" id="2.7.13.3" evidence="3"/>
<dbReference type="Pfam" id="PF00512">
    <property type="entry name" value="HisKA"/>
    <property type="match status" value="1"/>
</dbReference>
<name>A0A9D1L4Z1_9ACTN</name>
<feature type="transmembrane region" description="Helical" evidence="9">
    <location>
        <begin position="21"/>
        <end position="40"/>
    </location>
</feature>
<accession>A0A9D1L4Z1</accession>
<keyword evidence="4" id="KW-0597">Phosphoprotein</keyword>
<proteinExistence type="predicted"/>
<evidence type="ECO:0000256" key="5">
    <source>
        <dbReference type="ARBA" id="ARBA00022679"/>
    </source>
</evidence>
<evidence type="ECO:0000256" key="1">
    <source>
        <dbReference type="ARBA" id="ARBA00000085"/>
    </source>
</evidence>
<evidence type="ECO:0000256" key="6">
    <source>
        <dbReference type="ARBA" id="ARBA00022777"/>
    </source>
</evidence>
<dbReference type="PROSITE" id="PS50109">
    <property type="entry name" value="HIS_KIN"/>
    <property type="match status" value="1"/>
</dbReference>
<dbReference type="Gene3D" id="1.10.287.130">
    <property type="match status" value="1"/>
</dbReference>
<dbReference type="InterPro" id="IPR003594">
    <property type="entry name" value="HATPase_dom"/>
</dbReference>
<dbReference type="Gene3D" id="3.30.565.10">
    <property type="entry name" value="Histidine kinase-like ATPase, C-terminal domain"/>
    <property type="match status" value="1"/>
</dbReference>
<dbReference type="PRINTS" id="PR00344">
    <property type="entry name" value="BCTRLSENSOR"/>
</dbReference>
<dbReference type="Pfam" id="PF02518">
    <property type="entry name" value="HATPase_c"/>
    <property type="match status" value="1"/>
</dbReference>
<keyword evidence="7" id="KW-0902">Two-component regulatory system</keyword>
<keyword evidence="6 11" id="KW-0418">Kinase</keyword>
<keyword evidence="9" id="KW-0472">Membrane</keyword>
<comment type="subcellular location">
    <subcellularLocation>
        <location evidence="2">Cell membrane</location>
    </subcellularLocation>
</comment>
<sequence length="403" mass="44805">MHTIQGITYRRHLIVKSLGILVGYTALFALLVVLARIYLWPSISEWIADLTSVWMDVPEDQAVVYRMLGLQEGMMVDGMYRFRDLSDYYHVVNIITGPALWGCYVLGLTATSIWCVCRAAHGVDDLTAALEQIAAGKDPILPDEFKHARQVFERLAERDRAREQAAIYAETRKNELVAYLAHDIKTPLTSIIGYLALLAEEPTLPIERREHYAQVGLEKAQRLDVMMDEFFEITRYNLGAISLERETIDVKILLEQVADELYPAASTRHVTLEVQAPAQLTAFIDPEKMARVLGNLLKNAVAYAMPSSCVSLCASSHDEDLKLVVKDTGKEISQAHLARIFDKFYREDGARSGKGTGLGLAIAKEIVEAHGGTINAESTCGVTTFTVILPSCCNRVVMLDAVK</sequence>
<dbReference type="GO" id="GO:0016036">
    <property type="term" value="P:cellular response to phosphate starvation"/>
    <property type="evidence" value="ECO:0007669"/>
    <property type="project" value="TreeGrafter"/>
</dbReference>
<keyword evidence="9" id="KW-0812">Transmembrane</keyword>
<dbReference type="SMART" id="SM00388">
    <property type="entry name" value="HisKA"/>
    <property type="match status" value="1"/>
</dbReference>
<evidence type="ECO:0000259" key="10">
    <source>
        <dbReference type="PROSITE" id="PS50109"/>
    </source>
</evidence>
<dbReference type="PANTHER" id="PTHR45453:SF1">
    <property type="entry name" value="PHOSPHATE REGULON SENSOR PROTEIN PHOR"/>
    <property type="match status" value="1"/>
</dbReference>
<evidence type="ECO:0000256" key="2">
    <source>
        <dbReference type="ARBA" id="ARBA00004236"/>
    </source>
</evidence>
<dbReference type="AlphaFoldDB" id="A0A9D1L4Z1"/>
<dbReference type="FunFam" id="3.30.565.10:FF:000006">
    <property type="entry name" value="Sensor histidine kinase WalK"/>
    <property type="match status" value="1"/>
</dbReference>
<gene>
    <name evidence="11" type="ORF">IAD17_01420</name>
</gene>
<dbReference type="SMART" id="SM00387">
    <property type="entry name" value="HATPase_c"/>
    <property type="match status" value="1"/>
</dbReference>
<dbReference type="CDD" id="cd00075">
    <property type="entry name" value="HATPase"/>
    <property type="match status" value="1"/>
</dbReference>
<dbReference type="CDD" id="cd00082">
    <property type="entry name" value="HisKA"/>
    <property type="match status" value="1"/>
</dbReference>
<dbReference type="InterPro" id="IPR004358">
    <property type="entry name" value="Sig_transdc_His_kin-like_C"/>
</dbReference>
<evidence type="ECO:0000256" key="3">
    <source>
        <dbReference type="ARBA" id="ARBA00012438"/>
    </source>
</evidence>
<keyword evidence="5" id="KW-0808">Transferase</keyword>